<comment type="caution">
    <text evidence="1">The sequence shown here is derived from an EMBL/GenBank/DDBJ whole genome shotgun (WGS) entry which is preliminary data.</text>
</comment>
<evidence type="ECO:0000313" key="1">
    <source>
        <dbReference type="EMBL" id="KAJ3500422.1"/>
    </source>
</evidence>
<reference evidence="1" key="1">
    <citation type="submission" date="2022-08" db="EMBL/GenBank/DDBJ databases">
        <title>Genome Sequence of Fusarium decemcellulare.</title>
        <authorList>
            <person name="Buettner E."/>
        </authorList>
    </citation>
    <scope>NUCLEOTIDE SEQUENCE</scope>
    <source>
        <strain evidence="1">Babe19</strain>
    </source>
</reference>
<sequence length="178" mass="19554">MSPFYTERIASRPAAGLWLYGSAHVYPAPIRVMGRVTCVAQSRGGKHPAVDCKPLWKRPRGNEKRQGGMTDGGQGSFDVELHQLADNQRKKQKKSILWSRLWWAIGPYVRGAWTHARLSQVSVDIEGRIAVRLTSYAADGGVPWTEKSTGCWDENGISCQSGSRALAEMAIAGTNDPT</sequence>
<dbReference type="EMBL" id="JANRMS010005914">
    <property type="protein sequence ID" value="KAJ3500422.1"/>
    <property type="molecule type" value="Genomic_DNA"/>
</dbReference>
<name>A0ACC1RBK9_9HYPO</name>
<protein>
    <submittedName>
        <fullName evidence="1">Uncharacterized protein</fullName>
    </submittedName>
</protein>
<proteinExistence type="predicted"/>
<evidence type="ECO:0000313" key="2">
    <source>
        <dbReference type="Proteomes" id="UP001148629"/>
    </source>
</evidence>
<gene>
    <name evidence="1" type="ORF">NM208_g17146</name>
</gene>
<dbReference type="Proteomes" id="UP001148629">
    <property type="component" value="Unassembled WGS sequence"/>
</dbReference>
<accession>A0ACC1RBK9</accession>
<organism evidence="1 2">
    <name type="scientific">Fusarium decemcellulare</name>
    <dbReference type="NCBI Taxonomy" id="57161"/>
    <lineage>
        <taxon>Eukaryota</taxon>
        <taxon>Fungi</taxon>
        <taxon>Dikarya</taxon>
        <taxon>Ascomycota</taxon>
        <taxon>Pezizomycotina</taxon>
        <taxon>Sordariomycetes</taxon>
        <taxon>Hypocreomycetidae</taxon>
        <taxon>Hypocreales</taxon>
        <taxon>Nectriaceae</taxon>
        <taxon>Fusarium</taxon>
        <taxon>Fusarium decemcellulare species complex</taxon>
    </lineage>
</organism>
<keyword evidence="2" id="KW-1185">Reference proteome</keyword>